<evidence type="ECO:0000256" key="1">
    <source>
        <dbReference type="ARBA" id="ARBA00022679"/>
    </source>
</evidence>
<evidence type="ECO:0000259" key="3">
    <source>
        <dbReference type="Pfam" id="PF01467"/>
    </source>
</evidence>
<dbReference type="InterPro" id="IPR014729">
    <property type="entry name" value="Rossmann-like_a/b/a_fold"/>
</dbReference>
<reference evidence="4 5" key="1">
    <citation type="submission" date="2023-12" db="EMBL/GenBank/DDBJ databases">
        <title>Friends and Foes: Symbiotic and Algicidal bacterial influence on Karenia brevis blooms.</title>
        <authorList>
            <person name="Fei C."/>
            <person name="Mohamed A.R."/>
            <person name="Booker A."/>
            <person name="Arshad M."/>
            <person name="Klass S."/>
            <person name="Ahn S."/>
            <person name="Gilbert P.M."/>
            <person name="Heil C.A."/>
            <person name="Martinez J.M."/>
            <person name="Amin S.A."/>
        </authorList>
    </citation>
    <scope>NUCLEOTIDE SEQUENCE [LARGE SCALE GENOMIC DNA]</scope>
    <source>
        <strain evidence="4 5">CE15</strain>
    </source>
</reference>
<dbReference type="InterPro" id="IPR050385">
    <property type="entry name" value="Archaeal_FAD_synthase"/>
</dbReference>
<dbReference type="Proteomes" id="UP001382455">
    <property type="component" value="Unassembled WGS sequence"/>
</dbReference>
<dbReference type="PANTHER" id="PTHR43793:SF1">
    <property type="entry name" value="FAD SYNTHASE"/>
    <property type="match status" value="1"/>
</dbReference>
<gene>
    <name evidence="4" type="ORF">WAE96_06160</name>
</gene>
<name>A0ABU8ETA5_9GAMM</name>
<evidence type="ECO:0000256" key="2">
    <source>
        <dbReference type="ARBA" id="ARBA00022695"/>
    </source>
</evidence>
<keyword evidence="5" id="KW-1185">Reference proteome</keyword>
<dbReference type="SUPFAM" id="SSF52374">
    <property type="entry name" value="Nucleotidylyl transferase"/>
    <property type="match status" value="1"/>
</dbReference>
<accession>A0ABU8ETA5</accession>
<feature type="domain" description="Cytidyltransferase-like" evidence="3">
    <location>
        <begin position="7"/>
        <end position="107"/>
    </location>
</feature>
<organism evidence="4 5">
    <name type="scientific">Pseudoalteromonas spongiae</name>
    <dbReference type="NCBI Taxonomy" id="298657"/>
    <lineage>
        <taxon>Bacteria</taxon>
        <taxon>Pseudomonadati</taxon>
        <taxon>Pseudomonadota</taxon>
        <taxon>Gammaproteobacteria</taxon>
        <taxon>Alteromonadales</taxon>
        <taxon>Pseudoalteromonadaceae</taxon>
        <taxon>Pseudoalteromonas</taxon>
    </lineage>
</organism>
<keyword evidence="1" id="KW-0808">Transferase</keyword>
<evidence type="ECO:0000313" key="4">
    <source>
        <dbReference type="EMBL" id="MEI4549282.1"/>
    </source>
</evidence>
<dbReference type="EMBL" id="JBAWKS010000001">
    <property type="protein sequence ID" value="MEI4549282.1"/>
    <property type="molecule type" value="Genomic_DNA"/>
</dbReference>
<dbReference type="Pfam" id="PF01467">
    <property type="entry name" value="CTP_transf_like"/>
    <property type="match status" value="1"/>
</dbReference>
<dbReference type="NCBIfam" id="TIGR00125">
    <property type="entry name" value="cyt_tran_rel"/>
    <property type="match status" value="1"/>
</dbReference>
<evidence type="ECO:0000313" key="5">
    <source>
        <dbReference type="Proteomes" id="UP001382455"/>
    </source>
</evidence>
<dbReference type="RefSeq" id="WP_054980145.1">
    <property type="nucleotide sequence ID" value="NZ_CP023398.1"/>
</dbReference>
<dbReference type="InterPro" id="IPR004821">
    <property type="entry name" value="Cyt_trans-like"/>
</dbReference>
<dbReference type="PANTHER" id="PTHR43793">
    <property type="entry name" value="FAD SYNTHASE"/>
    <property type="match status" value="1"/>
</dbReference>
<keyword evidence="2 4" id="KW-0548">Nucleotidyltransferase</keyword>
<comment type="caution">
    <text evidence="4">The sequence shown here is derived from an EMBL/GenBank/DDBJ whole genome shotgun (WGS) entry which is preliminary data.</text>
</comment>
<protein>
    <submittedName>
        <fullName evidence="4">Adenylyltransferase/cytidyltransferase family protein</fullName>
    </submittedName>
</protein>
<proteinExistence type="predicted"/>
<sequence>MSKIVYVSGTFDLFHRNHLKMIEYGRGLGETLIVGVSTDELVCSYKNPPAVPFEERIAIVEALKHPDVVIPQRSLEHTQRIKDLNIDIFVVGDDWRGKYDYLRDLGVKVFYFPYGAGVSSSNLKERIYDQYRNLIDKSDKHENPDIV</sequence>
<dbReference type="Gene3D" id="3.40.50.620">
    <property type="entry name" value="HUPs"/>
    <property type="match status" value="1"/>
</dbReference>
<dbReference type="GO" id="GO:0016779">
    <property type="term" value="F:nucleotidyltransferase activity"/>
    <property type="evidence" value="ECO:0007669"/>
    <property type="project" value="UniProtKB-KW"/>
</dbReference>